<feature type="coiled-coil region" evidence="1">
    <location>
        <begin position="420"/>
        <end position="447"/>
    </location>
</feature>
<evidence type="ECO:0000256" key="2">
    <source>
        <dbReference type="SAM" id="MobiDB-lite"/>
    </source>
</evidence>
<feature type="compositionally biased region" description="Basic and acidic residues" evidence="2">
    <location>
        <begin position="189"/>
        <end position="203"/>
    </location>
</feature>
<proteinExistence type="predicted"/>
<sequence length="516" mass="57338">VLQEIAQRTAETQITLETTQQSLFEEATEAEEELRKCYMDTIANMEKMRDLKLKMAGCKVDRNVADGTERLELPEVEKSSRHSGFSQRPAWPSTSKSKQSRQYPRAVMDACNWRSMLDDILIIVQDNIGDDAGLLCAVQTRADALKKSLINQEADFKLMRTSLKTTTAKMREMEQKNMQRVVTECTPLQDKEGHSRGGLDRGQGDTQISAPPAMPSPTLHSPTSSSSLHLHQAGSQDSDKYLPVTKPKAADKCGLCKSGNLTLSSEGLETTAVVRNSKRRVMDVMNQNAHILQLEQVLTHTNEVMEHTAKILQGCVCPYCNCSRGEDQDGGPNPPHGTGQRLWQVWNDNRNRTQPNTCVERQAKENPSDVLMDALKRKGSMTEKISLMNDALNTVLRASMEQTEARCKDESVDDVCVPDREEAMNMLQDARNKLSQAAHLMARAEGRSESSLTQIGSDLQSERPQLYMVDQQSGLRPESTGAQGMSLPTVSVPASGLIKLTGLQHEMADPGYYEKR</sequence>
<feature type="non-terminal residue" evidence="3">
    <location>
        <position position="516"/>
    </location>
</feature>
<feature type="compositionally biased region" description="Basic and acidic residues" evidence="2">
    <location>
        <begin position="71"/>
        <end position="80"/>
    </location>
</feature>
<keyword evidence="1" id="KW-0175">Coiled coil</keyword>
<evidence type="ECO:0000313" key="4">
    <source>
        <dbReference type="Proteomes" id="UP001519460"/>
    </source>
</evidence>
<feature type="non-terminal residue" evidence="3">
    <location>
        <position position="1"/>
    </location>
</feature>
<evidence type="ECO:0000313" key="3">
    <source>
        <dbReference type="EMBL" id="KAK7499180.1"/>
    </source>
</evidence>
<feature type="compositionally biased region" description="Polar residues" evidence="2">
    <location>
        <begin position="82"/>
        <end position="102"/>
    </location>
</feature>
<evidence type="ECO:0000256" key="1">
    <source>
        <dbReference type="SAM" id="Coils"/>
    </source>
</evidence>
<organism evidence="3 4">
    <name type="scientific">Batillaria attramentaria</name>
    <dbReference type="NCBI Taxonomy" id="370345"/>
    <lineage>
        <taxon>Eukaryota</taxon>
        <taxon>Metazoa</taxon>
        <taxon>Spiralia</taxon>
        <taxon>Lophotrochozoa</taxon>
        <taxon>Mollusca</taxon>
        <taxon>Gastropoda</taxon>
        <taxon>Caenogastropoda</taxon>
        <taxon>Sorbeoconcha</taxon>
        <taxon>Cerithioidea</taxon>
        <taxon>Batillariidae</taxon>
        <taxon>Batillaria</taxon>
    </lineage>
</organism>
<dbReference type="AlphaFoldDB" id="A0ABD0LIC4"/>
<dbReference type="Proteomes" id="UP001519460">
    <property type="component" value="Unassembled WGS sequence"/>
</dbReference>
<protein>
    <submittedName>
        <fullName evidence="3">Uncharacterized protein</fullName>
    </submittedName>
</protein>
<keyword evidence="4" id="KW-1185">Reference proteome</keyword>
<feature type="region of interest" description="Disordered" evidence="2">
    <location>
        <begin position="71"/>
        <end position="103"/>
    </location>
</feature>
<name>A0ABD0LIC4_9CAEN</name>
<dbReference type="EMBL" id="JACVVK020000045">
    <property type="protein sequence ID" value="KAK7499180.1"/>
    <property type="molecule type" value="Genomic_DNA"/>
</dbReference>
<feature type="region of interest" description="Disordered" evidence="2">
    <location>
        <begin position="185"/>
        <end position="243"/>
    </location>
</feature>
<feature type="compositionally biased region" description="Low complexity" evidence="2">
    <location>
        <begin position="216"/>
        <end position="231"/>
    </location>
</feature>
<gene>
    <name evidence="3" type="ORF">BaRGS_00009440</name>
</gene>
<reference evidence="3 4" key="1">
    <citation type="journal article" date="2023" name="Sci. Data">
        <title>Genome assembly of the Korean intertidal mud-creeper Batillaria attramentaria.</title>
        <authorList>
            <person name="Patra A.K."/>
            <person name="Ho P.T."/>
            <person name="Jun S."/>
            <person name="Lee S.J."/>
            <person name="Kim Y."/>
            <person name="Won Y.J."/>
        </authorList>
    </citation>
    <scope>NUCLEOTIDE SEQUENCE [LARGE SCALE GENOMIC DNA]</scope>
    <source>
        <strain evidence="3">Wonlab-2016</strain>
    </source>
</reference>
<comment type="caution">
    <text evidence="3">The sequence shown here is derived from an EMBL/GenBank/DDBJ whole genome shotgun (WGS) entry which is preliminary data.</text>
</comment>
<accession>A0ABD0LIC4</accession>